<dbReference type="SUPFAM" id="SSF50978">
    <property type="entry name" value="WD40 repeat-like"/>
    <property type="match status" value="1"/>
</dbReference>
<protein>
    <submittedName>
        <fullName evidence="5">Uncharacterized protein</fullName>
    </submittedName>
</protein>
<dbReference type="InterPro" id="IPR001680">
    <property type="entry name" value="WD40_rpt"/>
</dbReference>
<feature type="compositionally biased region" description="Basic and acidic residues" evidence="4">
    <location>
        <begin position="13"/>
        <end position="25"/>
    </location>
</feature>
<dbReference type="EMBL" id="SEOQ01000156">
    <property type="protein sequence ID" value="TFY68664.1"/>
    <property type="molecule type" value="Genomic_DNA"/>
</dbReference>
<keyword evidence="6" id="KW-1185">Reference proteome</keyword>
<dbReference type="InterPro" id="IPR036322">
    <property type="entry name" value="WD40_repeat_dom_sf"/>
</dbReference>
<dbReference type="PANTHER" id="PTHR19879">
    <property type="entry name" value="TRANSCRIPTION INITIATION FACTOR TFIID"/>
    <property type="match status" value="1"/>
</dbReference>
<dbReference type="InterPro" id="IPR015943">
    <property type="entry name" value="WD40/YVTN_repeat-like_dom_sf"/>
</dbReference>
<dbReference type="PROSITE" id="PS50294">
    <property type="entry name" value="WD_REPEATS_REGION"/>
    <property type="match status" value="3"/>
</dbReference>
<evidence type="ECO:0000256" key="2">
    <source>
        <dbReference type="ARBA" id="ARBA00022737"/>
    </source>
</evidence>
<dbReference type="InterPro" id="IPR019775">
    <property type="entry name" value="WD40_repeat_CS"/>
</dbReference>
<feature type="repeat" description="WD" evidence="3">
    <location>
        <begin position="81"/>
        <end position="109"/>
    </location>
</feature>
<dbReference type="Gene3D" id="2.130.10.10">
    <property type="entry name" value="YVTN repeat-like/Quinoprotein amine dehydrogenase"/>
    <property type="match status" value="3"/>
</dbReference>
<organism evidence="5 6">
    <name type="scientific">Dentipellis fragilis</name>
    <dbReference type="NCBI Taxonomy" id="205917"/>
    <lineage>
        <taxon>Eukaryota</taxon>
        <taxon>Fungi</taxon>
        <taxon>Dikarya</taxon>
        <taxon>Basidiomycota</taxon>
        <taxon>Agaricomycotina</taxon>
        <taxon>Agaricomycetes</taxon>
        <taxon>Russulales</taxon>
        <taxon>Hericiaceae</taxon>
        <taxon>Dentipellis</taxon>
    </lineage>
</organism>
<feature type="repeat" description="WD" evidence="3">
    <location>
        <begin position="301"/>
        <end position="342"/>
    </location>
</feature>
<dbReference type="InterPro" id="IPR020472">
    <property type="entry name" value="WD40_PAC1"/>
</dbReference>
<evidence type="ECO:0000256" key="4">
    <source>
        <dbReference type="SAM" id="MobiDB-lite"/>
    </source>
</evidence>
<comment type="caution">
    <text evidence="5">The sequence shown here is derived from an EMBL/GenBank/DDBJ whole genome shotgun (WGS) entry which is preliminary data.</text>
</comment>
<dbReference type="PROSITE" id="PS00678">
    <property type="entry name" value="WD_REPEATS_1"/>
    <property type="match status" value="1"/>
</dbReference>
<feature type="region of interest" description="Disordered" evidence="4">
    <location>
        <begin position="1"/>
        <end position="30"/>
    </location>
</feature>
<feature type="repeat" description="WD" evidence="3">
    <location>
        <begin position="259"/>
        <end position="300"/>
    </location>
</feature>
<evidence type="ECO:0000256" key="3">
    <source>
        <dbReference type="PROSITE-ProRule" id="PRU00221"/>
    </source>
</evidence>
<dbReference type="SMART" id="SM00320">
    <property type="entry name" value="WD40"/>
    <property type="match status" value="8"/>
</dbReference>
<dbReference type="InterPro" id="IPR011044">
    <property type="entry name" value="Quino_amine_DH_bsu"/>
</dbReference>
<feature type="repeat" description="WD" evidence="3">
    <location>
        <begin position="212"/>
        <end position="242"/>
    </location>
</feature>
<dbReference type="Proteomes" id="UP000298327">
    <property type="component" value="Unassembled WGS sequence"/>
</dbReference>
<dbReference type="PANTHER" id="PTHR19879:SF9">
    <property type="entry name" value="TRANSCRIPTION INITIATION FACTOR TFIID SUBUNIT 5"/>
    <property type="match status" value="1"/>
</dbReference>
<evidence type="ECO:0000313" key="5">
    <source>
        <dbReference type="EMBL" id="TFY68664.1"/>
    </source>
</evidence>
<keyword evidence="1 3" id="KW-0853">WD repeat</keyword>
<dbReference type="SUPFAM" id="SSF50969">
    <property type="entry name" value="YVTN repeat-like/Quinoprotein amine dehydrogenase"/>
    <property type="match status" value="1"/>
</dbReference>
<dbReference type="AlphaFoldDB" id="A0A4Y9Z231"/>
<dbReference type="Pfam" id="PF00400">
    <property type="entry name" value="WD40"/>
    <property type="match status" value="8"/>
</dbReference>
<proteinExistence type="predicted"/>
<dbReference type="CDD" id="cd00200">
    <property type="entry name" value="WD40"/>
    <property type="match status" value="1"/>
</dbReference>
<sequence>MNPNSSKHPQAADSDKKCTKADLRSVRPRPAWSPQLHGVLVNAVAFSSNGLASASEDTGVRLWRIGPGSEHCDPIPPSFLHESSVSDVAFTSDGEYLASGSDNGTVLLWHHPLADSNPGQRVSSLLRDAGHISSLRFSPDGSRLAVTTQSWTNYVVDIRSEPVVHELKGNSLPALLWQCKPAFTPHGTFLISACIGGKVTIWHTDQLTNTVAKCHSEAIYAIDVSPDGSRFVSGSMDGTLYLGYIDTKGCAKSASNGTIAGHRSAVYAVEFAKQGDFFASASQDCTVRLWQNKTGQPIAVYTYHTDIVSSISISFDGAIIASGSHDGSVRFWDTTTHDAIGEPMQGRMRSIVFSPDGSLLASISHGQNLRVWCLYTGNLDTD</sequence>
<reference evidence="5 6" key="1">
    <citation type="submission" date="2019-02" db="EMBL/GenBank/DDBJ databases">
        <title>Genome sequencing of the rare red list fungi Dentipellis fragilis.</title>
        <authorList>
            <person name="Buettner E."/>
            <person name="Kellner H."/>
        </authorList>
    </citation>
    <scope>NUCLEOTIDE SEQUENCE [LARGE SCALE GENOMIC DNA]</scope>
    <source>
        <strain evidence="5 6">DSM 105465</strain>
    </source>
</reference>
<name>A0A4Y9Z231_9AGAM</name>
<dbReference type="PROSITE" id="PS50082">
    <property type="entry name" value="WD_REPEATS_2"/>
    <property type="match status" value="4"/>
</dbReference>
<dbReference type="OrthoDB" id="3203311at2759"/>
<keyword evidence="2" id="KW-0677">Repeat</keyword>
<evidence type="ECO:0000256" key="1">
    <source>
        <dbReference type="ARBA" id="ARBA00022574"/>
    </source>
</evidence>
<dbReference type="PRINTS" id="PR00320">
    <property type="entry name" value="GPROTEINBRPT"/>
</dbReference>
<gene>
    <name evidence="5" type="ORF">EVG20_g3458</name>
</gene>
<dbReference type="STRING" id="205917.A0A4Y9Z231"/>
<accession>A0A4Y9Z231</accession>
<evidence type="ECO:0000313" key="6">
    <source>
        <dbReference type="Proteomes" id="UP000298327"/>
    </source>
</evidence>